<evidence type="ECO:0000256" key="7">
    <source>
        <dbReference type="ARBA" id="ARBA00022962"/>
    </source>
</evidence>
<dbReference type="PROSITE" id="PS51278">
    <property type="entry name" value="GATASE_TYPE_2"/>
    <property type="match status" value="1"/>
</dbReference>
<dbReference type="Gene3D" id="3.40.50.10490">
    <property type="entry name" value="Glucose-6-phosphate isomerase like protein, domain 1"/>
    <property type="match status" value="2"/>
</dbReference>
<dbReference type="GO" id="GO:0097367">
    <property type="term" value="F:carbohydrate derivative binding"/>
    <property type="evidence" value="ECO:0007669"/>
    <property type="project" value="InterPro"/>
</dbReference>
<keyword evidence="7" id="KW-0315">Glutamine amidotransferase</keyword>
<dbReference type="NCBIfam" id="TIGR01135">
    <property type="entry name" value="glmS"/>
    <property type="match status" value="1"/>
</dbReference>
<dbReference type="Proteomes" id="UP000229570">
    <property type="component" value="Unassembled WGS sequence"/>
</dbReference>
<evidence type="ECO:0000313" key="10">
    <source>
        <dbReference type="EMBL" id="PIQ72903.1"/>
    </source>
</evidence>
<dbReference type="Pfam" id="PF13522">
    <property type="entry name" value="GATase_6"/>
    <property type="match status" value="1"/>
</dbReference>
<organism evidence="10 11">
    <name type="scientific">Candidatus Roizmanbacteria bacterium CG11_big_fil_rev_8_21_14_0_20_35_14</name>
    <dbReference type="NCBI Taxonomy" id="1974855"/>
    <lineage>
        <taxon>Bacteria</taxon>
        <taxon>Candidatus Roizmaniibacteriota</taxon>
    </lineage>
</organism>
<name>A0A2H0KQV1_9BACT</name>
<feature type="domain" description="SIS" evidence="9">
    <location>
        <begin position="461"/>
        <end position="597"/>
    </location>
</feature>
<dbReference type="GO" id="GO:0006002">
    <property type="term" value="P:fructose 6-phosphate metabolic process"/>
    <property type="evidence" value="ECO:0007669"/>
    <property type="project" value="TreeGrafter"/>
</dbReference>
<dbReference type="PANTHER" id="PTHR10937:SF0">
    <property type="entry name" value="GLUTAMINE--FRUCTOSE-6-PHOSPHATE TRANSAMINASE (ISOMERIZING)"/>
    <property type="match status" value="1"/>
</dbReference>
<dbReference type="SUPFAM" id="SSF56235">
    <property type="entry name" value="N-terminal nucleophile aminohydrolases (Ntn hydrolases)"/>
    <property type="match status" value="1"/>
</dbReference>
<sequence length="607" mass="66750">MCGIFAVVNDKTNNAAQTVLTGLKKLEYRGYDSWGIAIKPGRSTEAVDRLQVEKHIGKIGEAKTNLPKGKIAIGHTRWATHGGVTDENAHPHLDCHQQIAVIHNGIVENYLEFKEELIKKTHKFSSETDTEVIAHLIEEKMRPSVIPSEERSDESRNLEKAVFETFNSLVGSNAIGVIDFESETIIACRNGSPLVVGVDEKNHQFFLGSDVPAFLKHTNRVHFLDDGEAVVITKQGVKLFNVKSGQEKKLILQQLDWQLEDAEKGGFPHFLLKEIMEQKETIAKIASINEKEILEIANLIRQGFRTVLIGCGTASYCALAGKYFFANTGFESQTYGAYEFLPFSQFANNKTLIIAISQSGETADTLIAVRAAKKQGAKIVAVVNSRGSTLERLADIVLSVGAGPEIAVVSTKAFTAQLVTLYLLAEATSNKYEPGKKKIKELSKALHNWLNKQLTNRLIDLAKELIDQEHIYLIGKHLNYPATLEFALKLKESSYIHAEPFAAGELKHGVITLIQKGTPCFVLASNDEVKGEILSSAAELKARGGRIIGIAPFNSYEFNEVIQTPDLGELTIFANIIVGQLLGYYLGVGRGADPDKPRNLAKSVTVK</sequence>
<dbReference type="CDD" id="cd05009">
    <property type="entry name" value="SIS_GlmS_GlmD_2"/>
    <property type="match status" value="1"/>
</dbReference>
<gene>
    <name evidence="10" type="primary">glmS</name>
    <name evidence="10" type="ORF">COV86_00540</name>
</gene>
<dbReference type="InterPro" id="IPR005855">
    <property type="entry name" value="GFAT"/>
</dbReference>
<dbReference type="GO" id="GO:0006047">
    <property type="term" value="P:UDP-N-acetylglucosamine metabolic process"/>
    <property type="evidence" value="ECO:0007669"/>
    <property type="project" value="TreeGrafter"/>
</dbReference>
<dbReference type="SUPFAM" id="SSF53697">
    <property type="entry name" value="SIS domain"/>
    <property type="match status" value="1"/>
</dbReference>
<keyword evidence="4" id="KW-0032">Aminotransferase</keyword>
<dbReference type="InterPro" id="IPR001347">
    <property type="entry name" value="SIS_dom"/>
</dbReference>
<dbReference type="CDD" id="cd00714">
    <property type="entry name" value="GFAT"/>
    <property type="match status" value="1"/>
</dbReference>
<dbReference type="EMBL" id="PCVL01000005">
    <property type="protein sequence ID" value="PIQ72903.1"/>
    <property type="molecule type" value="Genomic_DNA"/>
</dbReference>
<protein>
    <recommendedName>
        <fullName evidence="3">Glutamine--fructose-6-phosphate aminotransferase [isomerizing]</fullName>
        <ecNumber evidence="2">2.6.1.16</ecNumber>
    </recommendedName>
</protein>
<dbReference type="CDD" id="cd05008">
    <property type="entry name" value="SIS_GlmS_GlmD_1"/>
    <property type="match status" value="1"/>
</dbReference>
<dbReference type="EC" id="2.6.1.16" evidence="2"/>
<dbReference type="InterPro" id="IPR017932">
    <property type="entry name" value="GATase_2_dom"/>
</dbReference>
<dbReference type="Gene3D" id="3.60.20.10">
    <property type="entry name" value="Glutamine Phosphoribosylpyrophosphate, subunit 1, domain 1"/>
    <property type="match status" value="1"/>
</dbReference>
<evidence type="ECO:0000256" key="6">
    <source>
        <dbReference type="ARBA" id="ARBA00022737"/>
    </source>
</evidence>
<evidence type="ECO:0000256" key="2">
    <source>
        <dbReference type="ARBA" id="ARBA00012916"/>
    </source>
</evidence>
<proteinExistence type="predicted"/>
<feature type="domain" description="SIS" evidence="9">
    <location>
        <begin position="296"/>
        <end position="434"/>
    </location>
</feature>
<evidence type="ECO:0000256" key="3">
    <source>
        <dbReference type="ARBA" id="ARBA00016090"/>
    </source>
</evidence>
<evidence type="ECO:0000259" key="9">
    <source>
        <dbReference type="PROSITE" id="PS51464"/>
    </source>
</evidence>
<evidence type="ECO:0000256" key="4">
    <source>
        <dbReference type="ARBA" id="ARBA00022576"/>
    </source>
</evidence>
<comment type="caution">
    <text evidence="10">The sequence shown here is derived from an EMBL/GenBank/DDBJ whole genome shotgun (WGS) entry which is preliminary data.</text>
</comment>
<dbReference type="InterPro" id="IPR029055">
    <property type="entry name" value="Ntn_hydrolases_N"/>
</dbReference>
<evidence type="ECO:0000313" key="11">
    <source>
        <dbReference type="Proteomes" id="UP000229570"/>
    </source>
</evidence>
<dbReference type="GO" id="GO:0006487">
    <property type="term" value="P:protein N-linked glycosylation"/>
    <property type="evidence" value="ECO:0007669"/>
    <property type="project" value="TreeGrafter"/>
</dbReference>
<evidence type="ECO:0000259" key="8">
    <source>
        <dbReference type="PROSITE" id="PS51278"/>
    </source>
</evidence>
<dbReference type="PANTHER" id="PTHR10937">
    <property type="entry name" value="GLUCOSAMINE--FRUCTOSE-6-PHOSPHATE AMINOTRANSFERASE, ISOMERIZING"/>
    <property type="match status" value="1"/>
</dbReference>
<keyword evidence="6" id="KW-0677">Repeat</keyword>
<dbReference type="GO" id="GO:0004360">
    <property type="term" value="F:glutamine-fructose-6-phosphate transaminase (isomerizing) activity"/>
    <property type="evidence" value="ECO:0007669"/>
    <property type="project" value="UniProtKB-EC"/>
</dbReference>
<dbReference type="Pfam" id="PF01380">
    <property type="entry name" value="SIS"/>
    <property type="match status" value="2"/>
</dbReference>
<dbReference type="InterPro" id="IPR035490">
    <property type="entry name" value="GlmS/FrlB_SIS"/>
</dbReference>
<dbReference type="InterPro" id="IPR035466">
    <property type="entry name" value="GlmS/AgaS_SIS"/>
</dbReference>
<dbReference type="InterPro" id="IPR046348">
    <property type="entry name" value="SIS_dom_sf"/>
</dbReference>
<dbReference type="PROSITE" id="PS51464">
    <property type="entry name" value="SIS"/>
    <property type="match status" value="2"/>
</dbReference>
<keyword evidence="5" id="KW-0808">Transferase</keyword>
<feature type="domain" description="Glutamine amidotransferase type-2" evidence="8">
    <location>
        <begin position="2"/>
        <end position="235"/>
    </location>
</feature>
<dbReference type="InterPro" id="IPR047084">
    <property type="entry name" value="GFAT_N"/>
</dbReference>
<evidence type="ECO:0000256" key="5">
    <source>
        <dbReference type="ARBA" id="ARBA00022679"/>
    </source>
</evidence>
<accession>A0A2H0KQV1</accession>
<comment type="catalytic activity">
    <reaction evidence="1">
        <text>D-fructose 6-phosphate + L-glutamine = D-glucosamine 6-phosphate + L-glutamate</text>
        <dbReference type="Rhea" id="RHEA:13237"/>
        <dbReference type="ChEBI" id="CHEBI:29985"/>
        <dbReference type="ChEBI" id="CHEBI:58359"/>
        <dbReference type="ChEBI" id="CHEBI:58725"/>
        <dbReference type="ChEBI" id="CHEBI:61527"/>
        <dbReference type="EC" id="2.6.1.16"/>
    </reaction>
</comment>
<evidence type="ECO:0000256" key="1">
    <source>
        <dbReference type="ARBA" id="ARBA00001031"/>
    </source>
</evidence>
<dbReference type="NCBIfam" id="NF001484">
    <property type="entry name" value="PRK00331.1"/>
    <property type="match status" value="1"/>
</dbReference>
<reference evidence="10 11" key="1">
    <citation type="submission" date="2017-09" db="EMBL/GenBank/DDBJ databases">
        <title>Depth-based differentiation of microbial function through sediment-hosted aquifers and enrichment of novel symbionts in the deep terrestrial subsurface.</title>
        <authorList>
            <person name="Probst A.J."/>
            <person name="Ladd B."/>
            <person name="Jarett J.K."/>
            <person name="Geller-Mcgrath D.E."/>
            <person name="Sieber C.M."/>
            <person name="Emerson J.B."/>
            <person name="Anantharaman K."/>
            <person name="Thomas B.C."/>
            <person name="Malmstrom R."/>
            <person name="Stieglmeier M."/>
            <person name="Klingl A."/>
            <person name="Woyke T."/>
            <person name="Ryan C.M."/>
            <person name="Banfield J.F."/>
        </authorList>
    </citation>
    <scope>NUCLEOTIDE SEQUENCE [LARGE SCALE GENOMIC DNA]</scope>
    <source>
        <strain evidence="10">CG11_big_fil_rev_8_21_14_0_20_35_14</strain>
    </source>
</reference>
<dbReference type="AlphaFoldDB" id="A0A2H0KQV1"/>